<feature type="domain" description="Nephrocystin 3-like N-terminal" evidence="3">
    <location>
        <begin position="155"/>
        <end position="319"/>
    </location>
</feature>
<dbReference type="InterPro" id="IPR056884">
    <property type="entry name" value="NPHP3-like_N"/>
</dbReference>
<protein>
    <submittedName>
        <fullName evidence="4">Uncharacterized protein</fullName>
    </submittedName>
</protein>
<dbReference type="PANTHER" id="PTHR10039:SF16">
    <property type="entry name" value="GPI INOSITOL-DEACYLASE"/>
    <property type="match status" value="1"/>
</dbReference>
<evidence type="ECO:0000313" key="5">
    <source>
        <dbReference type="Proteomes" id="UP000240883"/>
    </source>
</evidence>
<dbReference type="Pfam" id="PF22939">
    <property type="entry name" value="WHD_GPIID"/>
    <property type="match status" value="1"/>
</dbReference>
<feature type="domain" description="GPI inositol-deacylase winged helix" evidence="2">
    <location>
        <begin position="429"/>
        <end position="486"/>
    </location>
</feature>
<dbReference type="Pfam" id="PF24883">
    <property type="entry name" value="NPHP3_N"/>
    <property type="match status" value="1"/>
</dbReference>
<dbReference type="EMBL" id="KZ678141">
    <property type="protein sequence ID" value="PSN62652.1"/>
    <property type="molecule type" value="Genomic_DNA"/>
</dbReference>
<dbReference type="STRING" id="1448308.A0A2T2NB32"/>
<accession>A0A2T2NB32</accession>
<keyword evidence="1" id="KW-0677">Repeat</keyword>
<dbReference type="InterPro" id="IPR054471">
    <property type="entry name" value="GPIID_WHD"/>
</dbReference>
<sequence length="487" mass="55194">MDPLSITASIITLLQLTHNISILCLDLHSTTKTAKQDILGATEEVKTLRSVLESLAVLTSNSSAFANLEKLAGEDGALTRCKTELEGLSDELAALKKDGIASKIQWVLKEKGILGRLDNISKLKAQLRLYIIEWLGDSSPASNLNNAQKTRSGTSGDWFLNRTDFTSWMDFTKVSPPIWLHGIPGCGKTVLCSSVVEKLNKSCQSNSDATILYFFFDFADEKKLRFGKFLRSLLSQLQTQNQKIIHPLRTLYEDYASGYQQLTDRTLLDILRDILECNSSTYIVIDAVDECDDREEILKAIEDIVGWKLDNLRLFAASREEQDIQEVFERLGSKQCRIEGDGVRNDLQDYVHQALLKDRRLRKWPDSIQTEILQALVMKGGEMFRWAVCQLEELRKCMTPKQLREALQRLPLTLEDTYSRILENIDPIFAEDARRMLTWLCFAKRPLTLDEMVDVLAVSLSGLEYDVDQKVQDPEDLLSICGSLVSK</sequence>
<dbReference type="OrthoDB" id="1577640at2759"/>
<proteinExistence type="predicted"/>
<dbReference type="Proteomes" id="UP000240883">
    <property type="component" value="Unassembled WGS sequence"/>
</dbReference>
<evidence type="ECO:0000259" key="3">
    <source>
        <dbReference type="Pfam" id="PF24883"/>
    </source>
</evidence>
<feature type="non-terminal residue" evidence="4">
    <location>
        <position position="487"/>
    </location>
</feature>
<gene>
    <name evidence="4" type="ORF">BS50DRAFT_447368</name>
</gene>
<keyword evidence="5" id="KW-1185">Reference proteome</keyword>
<dbReference type="SUPFAM" id="SSF52540">
    <property type="entry name" value="P-loop containing nucleoside triphosphate hydrolases"/>
    <property type="match status" value="1"/>
</dbReference>
<evidence type="ECO:0000313" key="4">
    <source>
        <dbReference type="EMBL" id="PSN62652.1"/>
    </source>
</evidence>
<evidence type="ECO:0000259" key="2">
    <source>
        <dbReference type="Pfam" id="PF22939"/>
    </source>
</evidence>
<reference evidence="4 5" key="1">
    <citation type="journal article" date="2018" name="Front. Microbiol.">
        <title>Genome-Wide Analysis of Corynespora cassiicola Leaf Fall Disease Putative Effectors.</title>
        <authorList>
            <person name="Lopez D."/>
            <person name="Ribeiro S."/>
            <person name="Label P."/>
            <person name="Fumanal B."/>
            <person name="Venisse J.S."/>
            <person name="Kohler A."/>
            <person name="de Oliveira R.R."/>
            <person name="Labutti K."/>
            <person name="Lipzen A."/>
            <person name="Lail K."/>
            <person name="Bauer D."/>
            <person name="Ohm R.A."/>
            <person name="Barry K.W."/>
            <person name="Spatafora J."/>
            <person name="Grigoriev I.V."/>
            <person name="Martin F.M."/>
            <person name="Pujade-Renaud V."/>
        </authorList>
    </citation>
    <scope>NUCLEOTIDE SEQUENCE [LARGE SCALE GENOMIC DNA]</scope>
    <source>
        <strain evidence="4 5">Philippines</strain>
    </source>
</reference>
<organism evidence="4 5">
    <name type="scientific">Corynespora cassiicola Philippines</name>
    <dbReference type="NCBI Taxonomy" id="1448308"/>
    <lineage>
        <taxon>Eukaryota</taxon>
        <taxon>Fungi</taxon>
        <taxon>Dikarya</taxon>
        <taxon>Ascomycota</taxon>
        <taxon>Pezizomycotina</taxon>
        <taxon>Dothideomycetes</taxon>
        <taxon>Pleosporomycetidae</taxon>
        <taxon>Pleosporales</taxon>
        <taxon>Corynesporascaceae</taxon>
        <taxon>Corynespora</taxon>
    </lineage>
</organism>
<dbReference type="InterPro" id="IPR027417">
    <property type="entry name" value="P-loop_NTPase"/>
</dbReference>
<dbReference type="Gene3D" id="3.40.50.300">
    <property type="entry name" value="P-loop containing nucleotide triphosphate hydrolases"/>
    <property type="match status" value="1"/>
</dbReference>
<dbReference type="PANTHER" id="PTHR10039">
    <property type="entry name" value="AMELOGENIN"/>
    <property type="match status" value="1"/>
</dbReference>
<evidence type="ECO:0000256" key="1">
    <source>
        <dbReference type="ARBA" id="ARBA00022737"/>
    </source>
</evidence>
<dbReference type="AlphaFoldDB" id="A0A2T2NB32"/>
<name>A0A2T2NB32_CORCC</name>